<evidence type="ECO:0000256" key="2">
    <source>
        <dbReference type="ARBA" id="ARBA00023015"/>
    </source>
</evidence>
<gene>
    <name evidence="8" type="primary">sigW_2</name>
    <name evidence="8" type="ORF">Enr13x_02640</name>
</gene>
<name>A0A518HHY0_9BACT</name>
<evidence type="ECO:0000256" key="3">
    <source>
        <dbReference type="ARBA" id="ARBA00023082"/>
    </source>
</evidence>
<feature type="domain" description="RNA polymerase sigma-70 region 2" evidence="6">
    <location>
        <begin position="64"/>
        <end position="112"/>
    </location>
</feature>
<dbReference type="AlphaFoldDB" id="A0A518HHY0"/>
<dbReference type="InterPro" id="IPR039425">
    <property type="entry name" value="RNA_pol_sigma-70-like"/>
</dbReference>
<dbReference type="GO" id="GO:0003677">
    <property type="term" value="F:DNA binding"/>
    <property type="evidence" value="ECO:0007669"/>
    <property type="project" value="UniProtKB-KW"/>
</dbReference>
<dbReference type="NCBIfam" id="TIGR02937">
    <property type="entry name" value="sigma70-ECF"/>
    <property type="match status" value="1"/>
</dbReference>
<dbReference type="InterPro" id="IPR013324">
    <property type="entry name" value="RNA_pol_sigma_r3/r4-like"/>
</dbReference>
<dbReference type="PANTHER" id="PTHR43133">
    <property type="entry name" value="RNA POLYMERASE ECF-TYPE SIGMA FACTO"/>
    <property type="match status" value="1"/>
</dbReference>
<dbReference type="OrthoDB" id="278923at2"/>
<dbReference type="EMBL" id="CP037423">
    <property type="protein sequence ID" value="QDV40458.1"/>
    <property type="molecule type" value="Genomic_DNA"/>
</dbReference>
<dbReference type="Pfam" id="PF04542">
    <property type="entry name" value="Sigma70_r2"/>
    <property type="match status" value="1"/>
</dbReference>
<evidence type="ECO:0000313" key="9">
    <source>
        <dbReference type="Proteomes" id="UP000319004"/>
    </source>
</evidence>
<proteinExistence type="inferred from homology"/>
<comment type="similarity">
    <text evidence="1">Belongs to the sigma-70 factor family. ECF subfamily.</text>
</comment>
<dbReference type="InterPro" id="IPR007627">
    <property type="entry name" value="RNA_pol_sigma70_r2"/>
</dbReference>
<evidence type="ECO:0000256" key="1">
    <source>
        <dbReference type="ARBA" id="ARBA00010641"/>
    </source>
</evidence>
<dbReference type="SUPFAM" id="SSF88659">
    <property type="entry name" value="Sigma3 and sigma4 domains of RNA polymerase sigma factors"/>
    <property type="match status" value="1"/>
</dbReference>
<sequence length="231" mass="26333">MQRNAIGSPFFTRVESRGDSIVTDSSVTRLLRRATSGERRAADRLLARYRDRLNLMVKVHMDHRLAGRLDASDVVQDTLLRAAQRLTEFDKACVPFYVWLRQIARDRLSELYERHVSTKKRSVLREQVWGLSQDSMARMAIQLGGATGGLIEGAIKKEMLQRLHQALDQLPDQQREILVMRHLEQMKVAEIAVACGLSESAVKMRQLRGVERLRKILCRDDSGSRPSSRGP</sequence>
<dbReference type="SUPFAM" id="SSF88946">
    <property type="entry name" value="Sigma2 domain of RNA polymerase sigma factors"/>
    <property type="match status" value="1"/>
</dbReference>
<dbReference type="Proteomes" id="UP000319004">
    <property type="component" value="Chromosome"/>
</dbReference>
<dbReference type="Gene3D" id="1.10.10.10">
    <property type="entry name" value="Winged helix-like DNA-binding domain superfamily/Winged helix DNA-binding domain"/>
    <property type="match status" value="1"/>
</dbReference>
<dbReference type="CDD" id="cd06171">
    <property type="entry name" value="Sigma70_r4"/>
    <property type="match status" value="1"/>
</dbReference>
<keyword evidence="2" id="KW-0805">Transcription regulation</keyword>
<dbReference type="KEGG" id="snep:Enr13x_02640"/>
<protein>
    <submittedName>
        <fullName evidence="8">ECF RNA polymerase sigma factor SigW</fullName>
    </submittedName>
</protein>
<evidence type="ECO:0000256" key="4">
    <source>
        <dbReference type="ARBA" id="ARBA00023125"/>
    </source>
</evidence>
<dbReference type="GO" id="GO:0016987">
    <property type="term" value="F:sigma factor activity"/>
    <property type="evidence" value="ECO:0007669"/>
    <property type="project" value="UniProtKB-KW"/>
</dbReference>
<dbReference type="InterPro" id="IPR036388">
    <property type="entry name" value="WH-like_DNA-bd_sf"/>
</dbReference>
<keyword evidence="4" id="KW-0238">DNA-binding</keyword>
<dbReference type="GO" id="GO:0006352">
    <property type="term" value="P:DNA-templated transcription initiation"/>
    <property type="evidence" value="ECO:0007669"/>
    <property type="project" value="InterPro"/>
</dbReference>
<accession>A0A518HHY0</accession>
<dbReference type="Gene3D" id="1.10.1740.10">
    <property type="match status" value="1"/>
</dbReference>
<organism evidence="8 9">
    <name type="scientific">Stieleria neptunia</name>
    <dbReference type="NCBI Taxonomy" id="2527979"/>
    <lineage>
        <taxon>Bacteria</taxon>
        <taxon>Pseudomonadati</taxon>
        <taxon>Planctomycetota</taxon>
        <taxon>Planctomycetia</taxon>
        <taxon>Pirellulales</taxon>
        <taxon>Pirellulaceae</taxon>
        <taxon>Stieleria</taxon>
    </lineage>
</organism>
<keyword evidence="5" id="KW-0804">Transcription</keyword>
<dbReference type="Pfam" id="PF08281">
    <property type="entry name" value="Sigma70_r4_2"/>
    <property type="match status" value="1"/>
</dbReference>
<evidence type="ECO:0000259" key="7">
    <source>
        <dbReference type="Pfam" id="PF08281"/>
    </source>
</evidence>
<dbReference type="InterPro" id="IPR013325">
    <property type="entry name" value="RNA_pol_sigma_r2"/>
</dbReference>
<evidence type="ECO:0000256" key="5">
    <source>
        <dbReference type="ARBA" id="ARBA00023163"/>
    </source>
</evidence>
<keyword evidence="9" id="KW-1185">Reference proteome</keyword>
<dbReference type="InterPro" id="IPR014284">
    <property type="entry name" value="RNA_pol_sigma-70_dom"/>
</dbReference>
<dbReference type="PANTHER" id="PTHR43133:SF8">
    <property type="entry name" value="RNA POLYMERASE SIGMA FACTOR HI_1459-RELATED"/>
    <property type="match status" value="1"/>
</dbReference>
<feature type="domain" description="RNA polymerase sigma factor 70 region 4 type 2" evidence="7">
    <location>
        <begin position="161"/>
        <end position="213"/>
    </location>
</feature>
<reference evidence="8 9" key="1">
    <citation type="submission" date="2019-03" db="EMBL/GenBank/DDBJ databases">
        <title>Deep-cultivation of Planctomycetes and their phenomic and genomic characterization uncovers novel biology.</title>
        <authorList>
            <person name="Wiegand S."/>
            <person name="Jogler M."/>
            <person name="Boedeker C."/>
            <person name="Pinto D."/>
            <person name="Vollmers J."/>
            <person name="Rivas-Marin E."/>
            <person name="Kohn T."/>
            <person name="Peeters S.H."/>
            <person name="Heuer A."/>
            <person name="Rast P."/>
            <person name="Oberbeckmann S."/>
            <person name="Bunk B."/>
            <person name="Jeske O."/>
            <person name="Meyerdierks A."/>
            <person name="Storesund J.E."/>
            <person name="Kallscheuer N."/>
            <person name="Luecker S."/>
            <person name="Lage O.M."/>
            <person name="Pohl T."/>
            <person name="Merkel B.J."/>
            <person name="Hornburger P."/>
            <person name="Mueller R.-W."/>
            <person name="Bruemmer F."/>
            <person name="Labrenz M."/>
            <person name="Spormann A.M."/>
            <person name="Op den Camp H."/>
            <person name="Overmann J."/>
            <person name="Amann R."/>
            <person name="Jetten M.S.M."/>
            <person name="Mascher T."/>
            <person name="Medema M.H."/>
            <person name="Devos D.P."/>
            <person name="Kaster A.-K."/>
            <person name="Ovreas L."/>
            <person name="Rohde M."/>
            <person name="Galperin M.Y."/>
            <person name="Jogler C."/>
        </authorList>
    </citation>
    <scope>NUCLEOTIDE SEQUENCE [LARGE SCALE GENOMIC DNA]</scope>
    <source>
        <strain evidence="8 9">Enr13</strain>
    </source>
</reference>
<evidence type="ECO:0000259" key="6">
    <source>
        <dbReference type="Pfam" id="PF04542"/>
    </source>
</evidence>
<evidence type="ECO:0000313" key="8">
    <source>
        <dbReference type="EMBL" id="QDV40458.1"/>
    </source>
</evidence>
<dbReference type="InterPro" id="IPR013249">
    <property type="entry name" value="RNA_pol_sigma70_r4_t2"/>
</dbReference>
<keyword evidence="3" id="KW-0731">Sigma factor</keyword>